<dbReference type="EMBL" id="JAIVFP010000001">
    <property type="protein sequence ID" value="MCI4682134.1"/>
    <property type="molecule type" value="Genomic_DNA"/>
</dbReference>
<dbReference type="RefSeq" id="WP_243066165.1">
    <property type="nucleotide sequence ID" value="NZ_JAIVFK010000002.1"/>
</dbReference>
<name>A0ABS9Z386_9HYPH</name>
<keyword evidence="3" id="KW-1185">Reference proteome</keyword>
<accession>A0ABS9Z386</accession>
<reference evidence="2" key="1">
    <citation type="journal article" date="2022" name="ISME J.">
        <title>Identification of active gaseous-alkane degraders at natural gas seeps.</title>
        <authorList>
            <person name="Farhan Ul Haque M."/>
            <person name="Hernandez M."/>
            <person name="Crombie A.T."/>
            <person name="Murrell J.C."/>
        </authorList>
    </citation>
    <scope>NUCLEOTIDE SEQUENCE</scope>
    <source>
        <strain evidence="2">PC2</strain>
    </source>
</reference>
<gene>
    <name evidence="2" type="ORF">K2U94_05035</name>
</gene>
<evidence type="ECO:0000313" key="2">
    <source>
        <dbReference type="EMBL" id="MCI4682134.1"/>
    </source>
</evidence>
<dbReference type="Gene3D" id="2.40.420.20">
    <property type="match status" value="1"/>
</dbReference>
<dbReference type="Proteomes" id="UP001139104">
    <property type="component" value="Unassembled WGS sequence"/>
</dbReference>
<sequence>MSAARPLPWRRALAVVVVGVAAGAVLAPHYRNFVAAHADEAEAVVKAPSRVFVRKGIVTLVLDEAAQRKSGIATAAAPPPLAEESLSAYGAVLDAAPLIELNGRYLEAGAQLKMAQAKLAVTRTAYERAKTLYKDRQNVSAAQMQTAEGDFEAAGAELAAARARLAAVTATVAQSWGPVLGEALIDGGPLIQDLIQRRVFLVKATLPPGASLAHPPVAASAELPGGKKIRLDFVSAATAADPRLQGEAFFYRTPAGDGALPGLNLIVSLPRAGGVQGAVAPESAVVWLHGKAWLYLRVKPDAFIRREIAPLRAAPHGGYLVAGLKPGAQIVVIGAQMLLSEEFRAEATAGDED</sequence>
<evidence type="ECO:0000313" key="3">
    <source>
        <dbReference type="Proteomes" id="UP001139104"/>
    </source>
</evidence>
<organism evidence="2 3">
    <name type="scientific">Candidatus Rhodoblastus alkanivorans</name>
    <dbReference type="NCBI Taxonomy" id="2954117"/>
    <lineage>
        <taxon>Bacteria</taxon>
        <taxon>Pseudomonadati</taxon>
        <taxon>Pseudomonadota</taxon>
        <taxon>Alphaproteobacteria</taxon>
        <taxon>Hyphomicrobiales</taxon>
        <taxon>Rhodoblastaceae</taxon>
        <taxon>Rhodoblastus</taxon>
    </lineage>
</organism>
<evidence type="ECO:0000256" key="1">
    <source>
        <dbReference type="SAM" id="Phobius"/>
    </source>
</evidence>
<dbReference type="Gene3D" id="1.10.287.470">
    <property type="entry name" value="Helix hairpin bin"/>
    <property type="match status" value="1"/>
</dbReference>
<keyword evidence="1" id="KW-0812">Transmembrane</keyword>
<keyword evidence="1" id="KW-1133">Transmembrane helix</keyword>
<feature type="transmembrane region" description="Helical" evidence="1">
    <location>
        <begin position="12"/>
        <end position="30"/>
    </location>
</feature>
<keyword evidence="1" id="KW-0472">Membrane</keyword>
<protein>
    <submittedName>
        <fullName evidence="2">Efflux RND transporter periplasmic adaptor subunit</fullName>
    </submittedName>
</protein>
<comment type="caution">
    <text evidence="2">The sequence shown here is derived from an EMBL/GenBank/DDBJ whole genome shotgun (WGS) entry which is preliminary data.</text>
</comment>
<proteinExistence type="predicted"/>
<dbReference type="SUPFAM" id="SSF111369">
    <property type="entry name" value="HlyD-like secretion proteins"/>
    <property type="match status" value="1"/>
</dbReference>